<evidence type="ECO:0000313" key="1">
    <source>
        <dbReference type="EMBL" id="PJE74403.1"/>
    </source>
</evidence>
<sequence>MHIRHYGNSEVAGSTGFNAFLGSIVDDVLTLGHYNASSVRQDVLNITEAGNVGIGTTAPVSLLTLAATQAGSDDTVISTLTFKNLAGVTGANTGEAKITALRDSDKDATKLTFSTADTIGVLNEAMRIDETGNVGIGTTTPATKLHIDSNTTGNQFTLARTGTHAGLSWETLISDFTGGGADLIWDTTGANTGFGFRTRDSGGTQQTALVLAPSGNVGIGTTNPQERLHISGGDVSDLLLDNQADLKWKDSTGTIRNVLTLHNNDNIYFDSIPG</sequence>
<gene>
    <name evidence="1" type="ORF">COV01_01270</name>
</gene>
<feature type="non-terminal residue" evidence="1">
    <location>
        <position position="274"/>
    </location>
</feature>
<dbReference type="EMBL" id="PFEQ01000003">
    <property type="protein sequence ID" value="PJE74403.1"/>
    <property type="molecule type" value="Genomic_DNA"/>
</dbReference>
<evidence type="ECO:0000313" key="2">
    <source>
        <dbReference type="Proteomes" id="UP000228700"/>
    </source>
</evidence>
<comment type="caution">
    <text evidence="1">The sequence shown here is derived from an EMBL/GenBank/DDBJ whole genome shotgun (WGS) entry which is preliminary data.</text>
</comment>
<organism evidence="1 2">
    <name type="scientific">Candidatus Taylorbacteria bacterium CG10_big_fil_rev_8_21_14_0_10_41_48</name>
    <dbReference type="NCBI Taxonomy" id="1975024"/>
    <lineage>
        <taxon>Bacteria</taxon>
        <taxon>Candidatus Tayloriibacteriota</taxon>
    </lineage>
</organism>
<reference evidence="2" key="1">
    <citation type="submission" date="2017-09" db="EMBL/GenBank/DDBJ databases">
        <title>Depth-based differentiation of microbial function through sediment-hosted aquifers and enrichment of novel symbionts in the deep terrestrial subsurface.</title>
        <authorList>
            <person name="Probst A.J."/>
            <person name="Ladd B."/>
            <person name="Jarett J.K."/>
            <person name="Geller-Mcgrath D.E."/>
            <person name="Sieber C.M.K."/>
            <person name="Emerson J.B."/>
            <person name="Anantharaman K."/>
            <person name="Thomas B.C."/>
            <person name="Malmstrom R."/>
            <person name="Stieglmeier M."/>
            <person name="Klingl A."/>
            <person name="Woyke T."/>
            <person name="Ryan C.M."/>
            <person name="Banfield J.F."/>
        </authorList>
    </citation>
    <scope>NUCLEOTIDE SEQUENCE [LARGE SCALE GENOMIC DNA]</scope>
</reference>
<dbReference type="Proteomes" id="UP000228700">
    <property type="component" value="Unassembled WGS sequence"/>
</dbReference>
<protein>
    <submittedName>
        <fullName evidence="1">Uncharacterized protein</fullName>
    </submittedName>
</protein>
<proteinExistence type="predicted"/>
<name>A0A2M8LCR7_9BACT</name>
<dbReference type="AlphaFoldDB" id="A0A2M8LCR7"/>
<accession>A0A2M8LCR7</accession>